<evidence type="ECO:0000256" key="11">
    <source>
        <dbReference type="SAM" id="Phobius"/>
    </source>
</evidence>
<dbReference type="Pfam" id="PF25059">
    <property type="entry name" value="FN3_DSCAM-DSCAML_C"/>
    <property type="match status" value="1"/>
</dbReference>
<evidence type="ECO:0000256" key="8">
    <source>
        <dbReference type="ARBA" id="ARBA00023157"/>
    </source>
</evidence>
<dbReference type="GO" id="GO:0030154">
    <property type="term" value="P:cell differentiation"/>
    <property type="evidence" value="ECO:0007669"/>
    <property type="project" value="UniProtKB-ARBA"/>
</dbReference>
<dbReference type="CDD" id="cd00096">
    <property type="entry name" value="Ig"/>
    <property type="match status" value="1"/>
</dbReference>
<organism evidence="14 15">
    <name type="scientific">Meganyctiphanes norvegica</name>
    <name type="common">Northern krill</name>
    <name type="synonym">Thysanopoda norvegica</name>
    <dbReference type="NCBI Taxonomy" id="48144"/>
    <lineage>
        <taxon>Eukaryota</taxon>
        <taxon>Metazoa</taxon>
        <taxon>Ecdysozoa</taxon>
        <taxon>Arthropoda</taxon>
        <taxon>Crustacea</taxon>
        <taxon>Multicrustacea</taxon>
        <taxon>Malacostraca</taxon>
        <taxon>Eumalacostraca</taxon>
        <taxon>Eucarida</taxon>
        <taxon>Euphausiacea</taxon>
        <taxon>Euphausiidae</taxon>
        <taxon>Meganyctiphanes</taxon>
    </lineage>
</organism>
<reference evidence="14 15" key="1">
    <citation type="submission" date="2024-05" db="EMBL/GenBank/DDBJ databases">
        <authorList>
            <person name="Wallberg A."/>
        </authorList>
    </citation>
    <scope>NUCLEOTIDE SEQUENCE [LARGE SCALE GENOMIC DNA]</scope>
</reference>
<feature type="domain" description="Fibronectin type-III" evidence="13">
    <location>
        <begin position="872"/>
        <end position="965"/>
    </location>
</feature>
<dbReference type="InterPro" id="IPR013098">
    <property type="entry name" value="Ig_I-set"/>
</dbReference>
<evidence type="ECO:0000259" key="12">
    <source>
        <dbReference type="PROSITE" id="PS50835"/>
    </source>
</evidence>
<evidence type="ECO:0008006" key="16">
    <source>
        <dbReference type="Google" id="ProtNLM"/>
    </source>
</evidence>
<evidence type="ECO:0000313" key="14">
    <source>
        <dbReference type="EMBL" id="CAL4096434.1"/>
    </source>
</evidence>
<dbReference type="PROSITE" id="PS50853">
    <property type="entry name" value="FN3"/>
    <property type="match status" value="6"/>
</dbReference>
<feature type="domain" description="Ig-like" evidence="12">
    <location>
        <begin position="186"/>
        <end position="278"/>
    </location>
</feature>
<dbReference type="InterPro" id="IPR036179">
    <property type="entry name" value="Ig-like_dom_sf"/>
</dbReference>
<keyword evidence="15" id="KW-1185">Reference proteome</keyword>
<dbReference type="Proteomes" id="UP001497623">
    <property type="component" value="Unassembled WGS sequence"/>
</dbReference>
<feature type="non-terminal residue" evidence="14">
    <location>
        <position position="1321"/>
    </location>
</feature>
<dbReference type="CDD" id="cd00063">
    <property type="entry name" value="FN3"/>
    <property type="match status" value="6"/>
</dbReference>
<evidence type="ECO:0000256" key="7">
    <source>
        <dbReference type="ARBA" id="ARBA00023136"/>
    </source>
</evidence>
<comment type="caution">
    <text evidence="14">The sequence shown here is derived from an EMBL/GenBank/DDBJ whole genome shotgun (WGS) entry which is preliminary data.</text>
</comment>
<name>A0AAV2QQT8_MEGNR</name>
<dbReference type="Pfam" id="PF00041">
    <property type="entry name" value="fn3"/>
    <property type="match status" value="5"/>
</dbReference>
<evidence type="ECO:0000256" key="5">
    <source>
        <dbReference type="ARBA" id="ARBA00022889"/>
    </source>
</evidence>
<keyword evidence="4" id="KW-0677">Repeat</keyword>
<feature type="domain" description="Fibronectin type-III" evidence="13">
    <location>
        <begin position="588"/>
        <end position="684"/>
    </location>
</feature>
<feature type="domain" description="Ig-like" evidence="12">
    <location>
        <begin position="771"/>
        <end position="868"/>
    </location>
</feature>
<dbReference type="FunFam" id="2.60.40.10:FF:000093">
    <property type="entry name" value="Down syndrome cell adhesion molecule, isoform B"/>
    <property type="match status" value="1"/>
</dbReference>
<evidence type="ECO:0000313" key="15">
    <source>
        <dbReference type="Proteomes" id="UP001497623"/>
    </source>
</evidence>
<keyword evidence="7 11" id="KW-0472">Membrane</keyword>
<dbReference type="Pfam" id="PF07679">
    <property type="entry name" value="I-set"/>
    <property type="match status" value="3"/>
</dbReference>
<feature type="domain" description="Ig-like" evidence="12">
    <location>
        <begin position="1"/>
        <end position="84"/>
    </location>
</feature>
<evidence type="ECO:0000256" key="4">
    <source>
        <dbReference type="ARBA" id="ARBA00022737"/>
    </source>
</evidence>
<feature type="domain" description="Ig-like" evidence="12">
    <location>
        <begin position="91"/>
        <end position="181"/>
    </location>
</feature>
<gene>
    <name evidence="14" type="ORF">MNOR_LOCUS15752</name>
</gene>
<dbReference type="PANTHER" id="PTHR44170:SF54">
    <property type="entry name" value="FI24025P1"/>
    <property type="match status" value="1"/>
</dbReference>
<dbReference type="InterPro" id="IPR007110">
    <property type="entry name" value="Ig-like_dom"/>
</dbReference>
<evidence type="ECO:0000256" key="9">
    <source>
        <dbReference type="ARBA" id="ARBA00023319"/>
    </source>
</evidence>
<dbReference type="InterPro" id="IPR036116">
    <property type="entry name" value="FN3_sf"/>
</dbReference>
<evidence type="ECO:0000256" key="2">
    <source>
        <dbReference type="ARBA" id="ARBA00022692"/>
    </source>
</evidence>
<dbReference type="EMBL" id="CAXKWB010010002">
    <property type="protein sequence ID" value="CAL4096434.1"/>
    <property type="molecule type" value="Genomic_DNA"/>
</dbReference>
<protein>
    <recommendedName>
        <fullName evidence="16">Down syndrome cell adhesion molecule-like protein Dscam2</fullName>
    </recommendedName>
</protein>
<evidence type="ECO:0000256" key="3">
    <source>
        <dbReference type="ARBA" id="ARBA00022729"/>
    </source>
</evidence>
<dbReference type="InterPro" id="IPR056754">
    <property type="entry name" value="DSCAM/DSCAML_C"/>
</dbReference>
<feature type="domain" description="Fibronectin type-III" evidence="13">
    <location>
        <begin position="971"/>
        <end position="1062"/>
    </location>
</feature>
<dbReference type="FunFam" id="2.60.40.10:FF:000032">
    <property type="entry name" value="palladin isoform X1"/>
    <property type="match status" value="1"/>
</dbReference>
<dbReference type="GO" id="GO:0016020">
    <property type="term" value="C:membrane"/>
    <property type="evidence" value="ECO:0007669"/>
    <property type="project" value="UniProtKB-SubCell"/>
</dbReference>
<evidence type="ECO:0000256" key="6">
    <source>
        <dbReference type="ARBA" id="ARBA00022989"/>
    </source>
</evidence>
<sequence length="1321" mass="143594">MVRPLGTLTAVAGETFKVKCPVAGWPIHKVIWTKGGRLLPATRRQQVTKHWELIIKQVRREADSGEYTCTASNKQGHESSQTLSLQVLVPPSIRPFDLGSLHAGMRTTVTCDVQVGDPPIRLSWLRDGQPLSPGDPELQVVQHGDFSSILTIPVVLPRHTGNYTCLAVNAAREARYTARLAVQVPPRWISEPRDVSVIRNQDAVLTCLAEGFPAPTVTWLRTTQGMNLRMGGGSLHVGRSWGNGTLLLKSVTEDQAGTYTCEASNGVREAISAIIKLSVHAPPVVSGLESVEARRGDAAELRCKATGDAPVSITIAKDGNVITNNDFRRVVERVNGGELARAEIRIVGVTTQDSAVYTCTATNQYGHDTLHMHLKVLDVPEAPRDLRVTQDGSRSATVSWAAPSSPNTPITHYTLHVKPQTGAWESNAMKTVRVEGSATTAVLSDLQPSQVFQVRVLGFNSVGSSPASEPLTLRTLEESPSGPPLSVRATATTATSVQITWLPPDPNTWNGQLTGYYVGHKLESDPKRAEFSFETVAVSGLAEERWKVEGLKSFTRYIFVVQAYNSQGPGPLSQEVTANTMEDVPEAPPSDVQCTALTSTRLEISWHPPPPQHTHGLITSYTVTYFPTDDHIGIPSPASRVVHGTSVTLGDLHRYSNYSIQVAASTSAGVGTASQPISCATEEDIPVAPSGNKAVVGGSHMVVVAWGSPHRSHGSLTKYTLYTKASNERGARTRTLSPQARWLEVGSLVTGRRYEFWVTASTKVGEGPPSPRSFATPSETVSGGVYSVGGLVQAARGTDVVLSCPHVGDPKPDLHWRKDAQPLPHDKRLLSQPDGGLLIRDCQRADSANYSCHVNNQHGADHVTYTFKVMVPPLGVLLHSLGADSTSLTVSWRVSDSGGAPIRKLSLNWRPNQGEWQELTLPRHLTQYVLNNLNCGTTYHLYLTPYNKIGPGSASEVITVRTKGARPALASRHNLIDTNATSVNFRLSLAWHEVLCPITFYNIRVRPQGHHDWPIVSGQLTGSLKEWVLGDLMPGTNYEAHVTAHNPAGPTTHQYSFTTLLPDGSRLQEGHGTSSLGGALSPGVIIASQDDVYSDPAFIIPVIISCIAIISIIVAITLCLKKRPIPRQHRQNNGDGDDHSALENKNNYAAREQYYGTIRKPQPSPILDSSHRELIPEYAEDIYPYATFQIRQEDTISTQFQTLVYQDPRRSTVETLAYRKKNNGNGGNGGENGDRGVNKGGIPQSTEDYGRSGKHCRVKYGTGDSEDYEDSYNSDSDTDRAASSRTESSSHLDDPRQTPLSSHNLAHHSKSYTDKGAYTQS</sequence>
<dbReference type="PANTHER" id="PTHR44170">
    <property type="entry name" value="PROTEIN SIDEKICK"/>
    <property type="match status" value="1"/>
</dbReference>
<keyword evidence="2 11" id="KW-0812">Transmembrane</keyword>
<dbReference type="SMART" id="SM00408">
    <property type="entry name" value="IGc2"/>
    <property type="match status" value="5"/>
</dbReference>
<feature type="domain" description="Fibronectin type-III" evidence="13">
    <location>
        <begin position="688"/>
        <end position="780"/>
    </location>
</feature>
<dbReference type="GO" id="GO:0098609">
    <property type="term" value="P:cell-cell adhesion"/>
    <property type="evidence" value="ECO:0007669"/>
    <property type="project" value="TreeGrafter"/>
</dbReference>
<feature type="transmembrane region" description="Helical" evidence="11">
    <location>
        <begin position="1098"/>
        <end position="1120"/>
    </location>
</feature>
<dbReference type="InterPro" id="IPR013783">
    <property type="entry name" value="Ig-like_fold"/>
</dbReference>
<feature type="compositionally biased region" description="Basic and acidic residues" evidence="10">
    <location>
        <begin position="1277"/>
        <end position="1296"/>
    </location>
</feature>
<dbReference type="FunFam" id="2.60.40.10:FF:000028">
    <property type="entry name" value="Neuronal cell adhesion molecule"/>
    <property type="match status" value="1"/>
</dbReference>
<dbReference type="SMART" id="SM00409">
    <property type="entry name" value="IG"/>
    <property type="match status" value="5"/>
</dbReference>
<keyword evidence="5" id="KW-0130">Cell adhesion</keyword>
<dbReference type="InterPro" id="IPR003598">
    <property type="entry name" value="Ig_sub2"/>
</dbReference>
<dbReference type="SUPFAM" id="SSF49265">
    <property type="entry name" value="Fibronectin type III"/>
    <property type="match status" value="3"/>
</dbReference>
<keyword evidence="6 11" id="KW-1133">Transmembrane helix</keyword>
<keyword evidence="3" id="KW-0732">Signal</keyword>
<comment type="subcellular location">
    <subcellularLocation>
        <location evidence="1">Membrane</location>
        <topology evidence="1">Single-pass membrane protein</topology>
    </subcellularLocation>
</comment>
<dbReference type="GO" id="GO:0009653">
    <property type="term" value="P:anatomical structure morphogenesis"/>
    <property type="evidence" value="ECO:0007669"/>
    <property type="project" value="UniProtKB-ARBA"/>
</dbReference>
<dbReference type="FunFam" id="2.60.40.10:FF:000104">
    <property type="entry name" value="Down syndrome cell adhesion molecule b"/>
    <property type="match status" value="1"/>
</dbReference>
<dbReference type="Gene3D" id="2.60.40.10">
    <property type="entry name" value="Immunoglobulins"/>
    <property type="match status" value="11"/>
</dbReference>
<feature type="domain" description="Ig-like" evidence="12">
    <location>
        <begin position="282"/>
        <end position="375"/>
    </location>
</feature>
<keyword evidence="8" id="KW-1015">Disulfide bond</keyword>
<keyword evidence="9" id="KW-0393">Immunoglobulin domain</keyword>
<feature type="domain" description="Fibronectin type-III" evidence="13">
    <location>
        <begin position="382"/>
        <end position="478"/>
    </location>
</feature>
<accession>A0AAV2QQT8</accession>
<dbReference type="InterPro" id="IPR003599">
    <property type="entry name" value="Ig_sub"/>
</dbReference>
<feature type="domain" description="Fibronectin type-III" evidence="13">
    <location>
        <begin position="483"/>
        <end position="583"/>
    </location>
</feature>
<dbReference type="FunFam" id="2.60.40.10:FF:000333">
    <property type="entry name" value="Down syndrome cell adhesion molecule"/>
    <property type="match status" value="1"/>
</dbReference>
<evidence type="ECO:0000256" key="10">
    <source>
        <dbReference type="SAM" id="MobiDB-lite"/>
    </source>
</evidence>
<evidence type="ECO:0000256" key="1">
    <source>
        <dbReference type="ARBA" id="ARBA00004167"/>
    </source>
</evidence>
<dbReference type="Pfam" id="PF13927">
    <property type="entry name" value="Ig_3"/>
    <property type="match status" value="2"/>
</dbReference>
<dbReference type="PROSITE" id="PS50835">
    <property type="entry name" value="IG_LIKE"/>
    <property type="match status" value="5"/>
</dbReference>
<evidence type="ECO:0000259" key="13">
    <source>
        <dbReference type="PROSITE" id="PS50853"/>
    </source>
</evidence>
<feature type="region of interest" description="Disordered" evidence="10">
    <location>
        <begin position="1217"/>
        <end position="1321"/>
    </location>
</feature>
<proteinExistence type="predicted"/>
<dbReference type="InterPro" id="IPR003961">
    <property type="entry name" value="FN3_dom"/>
</dbReference>
<dbReference type="SUPFAM" id="SSF48726">
    <property type="entry name" value="Immunoglobulin"/>
    <property type="match status" value="5"/>
</dbReference>
<dbReference type="SMART" id="SM00060">
    <property type="entry name" value="FN3"/>
    <property type="match status" value="6"/>
</dbReference>